<evidence type="ECO:0000313" key="3">
    <source>
        <dbReference type="EMBL" id="GLS26976.1"/>
    </source>
</evidence>
<evidence type="ECO:0000313" key="4">
    <source>
        <dbReference type="Proteomes" id="UP001156870"/>
    </source>
</evidence>
<evidence type="ECO:0000259" key="2">
    <source>
        <dbReference type="Pfam" id="PF02719"/>
    </source>
</evidence>
<organism evidence="3 4">
    <name type="scientific">Marinibactrum halimedae</name>
    <dbReference type="NCBI Taxonomy" id="1444977"/>
    <lineage>
        <taxon>Bacteria</taxon>
        <taxon>Pseudomonadati</taxon>
        <taxon>Pseudomonadota</taxon>
        <taxon>Gammaproteobacteria</taxon>
        <taxon>Cellvibrionales</taxon>
        <taxon>Cellvibrionaceae</taxon>
        <taxon>Marinibactrum</taxon>
    </lineage>
</organism>
<feature type="domain" description="Polysaccharide biosynthesis protein CapD-like" evidence="2">
    <location>
        <begin position="61"/>
        <end position="350"/>
    </location>
</feature>
<name>A0AA37WP82_9GAMM</name>
<proteinExistence type="inferred from homology"/>
<protein>
    <recommendedName>
        <fullName evidence="2">Polysaccharide biosynthesis protein CapD-like domain-containing protein</fullName>
    </recommendedName>
</protein>
<sequence length="419" mass="46316">MVEKVGNLKVKIQTVPTLEDVIFGSTQISDIRDVEIEDLLGRDPVPPRKDLLDKCVLNKAVMVTGAGGSIGSELCRQILPEKPHTLVLFEQNEFSLYDLERQLSQQFNSTRIVPILGSTLNRHQINETIRTFKVNTIYHAAAYKHVPIVEQNIIEGVRNNVLGTWECANAAIENKVKHFVLVSTDKAVRPTNAMGASKRIAELILQGLSQNQDTTLLSMVRFGNVLGSSGSVVPLFKKQIQDSGPITVTHKKITRFFMTIPEAAQLVIQASAMSQGGDVFVLDMGEPVSIWELAERMVKLSGLTIKDDSNPDGDIEIHQTGLRPGEKLYEELLIGDEVRGTDHPLIMRANEKSLGWIETKQLIQNISDACSRYDAVAIKSIMSSAPTDYTPERGSHDLLRTSNTNVLTLGATNSRNKTH</sequence>
<dbReference type="Pfam" id="PF02719">
    <property type="entry name" value="Polysacc_synt_2"/>
    <property type="match status" value="1"/>
</dbReference>
<comment type="caution">
    <text evidence="3">The sequence shown here is derived from an EMBL/GenBank/DDBJ whole genome shotgun (WGS) entry which is preliminary data.</text>
</comment>
<dbReference type="Gene3D" id="3.40.50.720">
    <property type="entry name" value="NAD(P)-binding Rossmann-like Domain"/>
    <property type="match status" value="2"/>
</dbReference>
<dbReference type="CDD" id="cd05237">
    <property type="entry name" value="UDP_invert_4-6DH_SDR_e"/>
    <property type="match status" value="1"/>
</dbReference>
<keyword evidence="4" id="KW-1185">Reference proteome</keyword>
<evidence type="ECO:0000256" key="1">
    <source>
        <dbReference type="ARBA" id="ARBA00007430"/>
    </source>
</evidence>
<dbReference type="EMBL" id="BSPD01000064">
    <property type="protein sequence ID" value="GLS26976.1"/>
    <property type="molecule type" value="Genomic_DNA"/>
</dbReference>
<dbReference type="Proteomes" id="UP001156870">
    <property type="component" value="Unassembled WGS sequence"/>
</dbReference>
<accession>A0AA37WP82</accession>
<reference evidence="3 4" key="1">
    <citation type="journal article" date="2014" name="Int. J. Syst. Evol. Microbiol.">
        <title>Complete genome sequence of Corynebacterium casei LMG S-19264T (=DSM 44701T), isolated from a smear-ripened cheese.</title>
        <authorList>
            <consortium name="US DOE Joint Genome Institute (JGI-PGF)"/>
            <person name="Walter F."/>
            <person name="Albersmeier A."/>
            <person name="Kalinowski J."/>
            <person name="Ruckert C."/>
        </authorList>
    </citation>
    <scope>NUCLEOTIDE SEQUENCE [LARGE SCALE GENOMIC DNA]</scope>
    <source>
        <strain evidence="3 4">NBRC 110095</strain>
    </source>
</reference>
<dbReference type="AlphaFoldDB" id="A0AA37WP82"/>
<dbReference type="SUPFAM" id="SSF51735">
    <property type="entry name" value="NAD(P)-binding Rossmann-fold domains"/>
    <property type="match status" value="1"/>
</dbReference>
<dbReference type="PANTHER" id="PTHR43318:SF1">
    <property type="entry name" value="POLYSACCHARIDE BIOSYNTHESIS PROTEIN EPSC-RELATED"/>
    <property type="match status" value="1"/>
</dbReference>
<gene>
    <name evidence="3" type="ORF">GCM10007877_26950</name>
</gene>
<dbReference type="InterPro" id="IPR003869">
    <property type="entry name" value="Polysac_CapD-like"/>
</dbReference>
<dbReference type="InterPro" id="IPR036291">
    <property type="entry name" value="NAD(P)-bd_dom_sf"/>
</dbReference>
<dbReference type="PANTHER" id="PTHR43318">
    <property type="entry name" value="UDP-N-ACETYLGLUCOSAMINE 4,6-DEHYDRATASE"/>
    <property type="match status" value="1"/>
</dbReference>
<comment type="similarity">
    <text evidence="1">Belongs to the polysaccharide synthase family.</text>
</comment>
<dbReference type="InterPro" id="IPR051203">
    <property type="entry name" value="Polysaccharide_Synthase-Rel"/>
</dbReference>